<dbReference type="AlphaFoldDB" id="X1DXJ6"/>
<sequence length="59" mass="6396">MLIDIISDKMVKRKKSKSGGGGIVNISSTTKETDYNTDGSGGSAWKPIKKPKKRTKISK</sequence>
<reference evidence="2" key="1">
    <citation type="journal article" date="2014" name="Front. Microbiol.">
        <title>High frequency of phylogenetically diverse reductive dehalogenase-homologous genes in deep subseafloor sedimentary metagenomes.</title>
        <authorList>
            <person name="Kawai M."/>
            <person name="Futagami T."/>
            <person name="Toyoda A."/>
            <person name="Takaki Y."/>
            <person name="Nishi S."/>
            <person name="Hori S."/>
            <person name="Arai W."/>
            <person name="Tsubouchi T."/>
            <person name="Morono Y."/>
            <person name="Uchiyama I."/>
            <person name="Ito T."/>
            <person name="Fujiyama A."/>
            <person name="Inagaki F."/>
            <person name="Takami H."/>
        </authorList>
    </citation>
    <scope>NUCLEOTIDE SEQUENCE</scope>
    <source>
        <strain evidence="2">Expedition CK06-06</strain>
    </source>
</reference>
<name>X1DXJ6_9ZZZZ</name>
<protein>
    <submittedName>
        <fullName evidence="2">Uncharacterized protein</fullName>
    </submittedName>
</protein>
<evidence type="ECO:0000313" key="2">
    <source>
        <dbReference type="EMBL" id="GAH01103.1"/>
    </source>
</evidence>
<comment type="caution">
    <text evidence="2">The sequence shown here is derived from an EMBL/GenBank/DDBJ whole genome shotgun (WGS) entry which is preliminary data.</text>
</comment>
<dbReference type="EMBL" id="BART01022818">
    <property type="protein sequence ID" value="GAH01103.1"/>
    <property type="molecule type" value="Genomic_DNA"/>
</dbReference>
<feature type="compositionally biased region" description="Basic residues" evidence="1">
    <location>
        <begin position="47"/>
        <end position="59"/>
    </location>
</feature>
<evidence type="ECO:0000256" key="1">
    <source>
        <dbReference type="SAM" id="MobiDB-lite"/>
    </source>
</evidence>
<feature type="region of interest" description="Disordered" evidence="1">
    <location>
        <begin position="14"/>
        <end position="59"/>
    </location>
</feature>
<organism evidence="2">
    <name type="scientific">marine sediment metagenome</name>
    <dbReference type="NCBI Taxonomy" id="412755"/>
    <lineage>
        <taxon>unclassified sequences</taxon>
        <taxon>metagenomes</taxon>
        <taxon>ecological metagenomes</taxon>
    </lineage>
</organism>
<gene>
    <name evidence="2" type="ORF">S01H4_41686</name>
</gene>
<accession>X1DXJ6</accession>
<proteinExistence type="predicted"/>